<evidence type="ECO:0000313" key="3">
    <source>
        <dbReference type="Proteomes" id="UP000053342"/>
    </source>
</evidence>
<keyword evidence="3" id="KW-1185">Reference proteome</keyword>
<evidence type="ECO:0000256" key="1">
    <source>
        <dbReference type="SAM" id="MobiDB-lite"/>
    </source>
</evidence>
<dbReference type="EMBL" id="KN847348">
    <property type="protein sequence ID" value="KIW36859.1"/>
    <property type="molecule type" value="Genomic_DNA"/>
</dbReference>
<name>A0A0D2DMA1_9EURO</name>
<sequence>MHNDVRMREISHQIQPHDEWKLEQGLAPAELPLLDQTIPPEQRYKQAHAVPKVKEVAPTQDSEDEEDAAKADDIAAADEDPAVIFAEERPGWRGQVAPGFGDAQLSYTGSVDRVFAEN</sequence>
<dbReference type="RefSeq" id="XP_016257075.1">
    <property type="nucleotide sequence ID" value="XM_016412576.1"/>
</dbReference>
<protein>
    <submittedName>
        <fullName evidence="2">Uncharacterized protein</fullName>
    </submittedName>
</protein>
<dbReference type="AlphaFoldDB" id="A0A0D2DMA1"/>
<dbReference type="Proteomes" id="UP000053342">
    <property type="component" value="Unassembled WGS sequence"/>
</dbReference>
<evidence type="ECO:0000313" key="2">
    <source>
        <dbReference type="EMBL" id="KIW36859.1"/>
    </source>
</evidence>
<proteinExistence type="predicted"/>
<dbReference type="VEuPathDB" id="FungiDB:PV06_10974"/>
<gene>
    <name evidence="2" type="ORF">PV06_10974</name>
</gene>
<feature type="region of interest" description="Disordered" evidence="1">
    <location>
        <begin position="44"/>
        <end position="77"/>
    </location>
</feature>
<dbReference type="HOGENOM" id="CLU_2073155_0_0_1"/>
<reference evidence="2 3" key="1">
    <citation type="submission" date="2015-01" db="EMBL/GenBank/DDBJ databases">
        <title>The Genome Sequence of Exophiala oligosperma CBS72588.</title>
        <authorList>
            <consortium name="The Broad Institute Genomics Platform"/>
            <person name="Cuomo C."/>
            <person name="de Hoog S."/>
            <person name="Gorbushina A."/>
            <person name="Stielow B."/>
            <person name="Teixiera M."/>
            <person name="Abouelleil A."/>
            <person name="Chapman S.B."/>
            <person name="Priest M."/>
            <person name="Young S.K."/>
            <person name="Wortman J."/>
            <person name="Nusbaum C."/>
            <person name="Birren B."/>
        </authorList>
    </citation>
    <scope>NUCLEOTIDE SEQUENCE [LARGE SCALE GENOMIC DNA]</scope>
    <source>
        <strain evidence="2 3">CBS 72588</strain>
    </source>
</reference>
<organism evidence="2 3">
    <name type="scientific">Exophiala oligosperma</name>
    <dbReference type="NCBI Taxonomy" id="215243"/>
    <lineage>
        <taxon>Eukaryota</taxon>
        <taxon>Fungi</taxon>
        <taxon>Dikarya</taxon>
        <taxon>Ascomycota</taxon>
        <taxon>Pezizomycotina</taxon>
        <taxon>Eurotiomycetes</taxon>
        <taxon>Chaetothyriomycetidae</taxon>
        <taxon>Chaetothyriales</taxon>
        <taxon>Herpotrichiellaceae</taxon>
        <taxon>Exophiala</taxon>
    </lineage>
</organism>
<dbReference type="GeneID" id="27363048"/>
<accession>A0A0D2DMA1</accession>